<dbReference type="InterPro" id="IPR036291">
    <property type="entry name" value="NAD(P)-bd_dom_sf"/>
</dbReference>
<dbReference type="PANTHER" id="PTHR43477:SF1">
    <property type="entry name" value="DIHYDROANTICAPSIN 7-DEHYDROGENASE"/>
    <property type="match status" value="1"/>
</dbReference>
<protein>
    <submittedName>
        <fullName evidence="3">Short chain dehydrogenase</fullName>
    </submittedName>
</protein>
<dbReference type="Pfam" id="PF13561">
    <property type="entry name" value="adh_short_C2"/>
    <property type="match status" value="1"/>
</dbReference>
<name>A0ABQ6BRP7_9NEIS</name>
<accession>A0ABQ6BRP7</accession>
<dbReference type="Proteomes" id="UP001156836">
    <property type="component" value="Unassembled WGS sequence"/>
</dbReference>
<dbReference type="SUPFAM" id="SSF51735">
    <property type="entry name" value="NAD(P)-binding Rossmann-fold domains"/>
    <property type="match status" value="1"/>
</dbReference>
<sequence>MRILLVGAHGTIGRAVAEQLAPRHELITAGRHSGDLRIDLTDFASVQQALRDAGPLDAVIAAAGNLHFAPLADFTPAQYGIGLADKLMGQVHLVLAGQHVLRDGGSFTLTSGILTDEPIRNGSSASMVNSALEGYARAAAIELPRGLRINVVSPNVLVESLPAYGPFFSGFEAVPAARVAQAYVRSVEGAQTGRVYRVH</sequence>
<reference evidence="4" key="1">
    <citation type="journal article" date="2019" name="Int. J. Syst. Evol. Microbiol.">
        <title>The Global Catalogue of Microorganisms (GCM) 10K type strain sequencing project: providing services to taxonomists for standard genome sequencing and annotation.</title>
        <authorList>
            <consortium name="The Broad Institute Genomics Platform"/>
            <consortium name="The Broad Institute Genome Sequencing Center for Infectious Disease"/>
            <person name="Wu L."/>
            <person name="Ma J."/>
        </authorList>
    </citation>
    <scope>NUCLEOTIDE SEQUENCE [LARGE SCALE GENOMIC DNA]</scope>
    <source>
        <strain evidence="4">NBRC 104970</strain>
    </source>
</reference>
<organism evidence="3 4">
    <name type="scientific">Chitiniphilus shinanonensis</name>
    <dbReference type="NCBI Taxonomy" id="553088"/>
    <lineage>
        <taxon>Bacteria</taxon>
        <taxon>Pseudomonadati</taxon>
        <taxon>Pseudomonadota</taxon>
        <taxon>Betaproteobacteria</taxon>
        <taxon>Neisseriales</taxon>
        <taxon>Chitinibacteraceae</taxon>
        <taxon>Chitiniphilus</taxon>
    </lineage>
</organism>
<dbReference type="InterPro" id="IPR051122">
    <property type="entry name" value="SDR_DHRS6-like"/>
</dbReference>
<gene>
    <name evidence="3" type="ORF">GCM10007860_00600</name>
</gene>
<dbReference type="RefSeq" id="WP_018746350.1">
    <property type="nucleotide sequence ID" value="NZ_BAABUF010000007.1"/>
</dbReference>
<keyword evidence="4" id="KW-1185">Reference proteome</keyword>
<comment type="caution">
    <text evidence="3">The sequence shown here is derived from an EMBL/GenBank/DDBJ whole genome shotgun (WGS) entry which is preliminary data.</text>
</comment>
<keyword evidence="2" id="KW-0560">Oxidoreductase</keyword>
<proteinExistence type="inferred from homology"/>
<evidence type="ECO:0000313" key="3">
    <source>
        <dbReference type="EMBL" id="GLS02917.1"/>
    </source>
</evidence>
<dbReference type="PRINTS" id="PR00081">
    <property type="entry name" value="GDHRDH"/>
</dbReference>
<dbReference type="PANTHER" id="PTHR43477">
    <property type="entry name" value="DIHYDROANTICAPSIN 7-DEHYDROGENASE"/>
    <property type="match status" value="1"/>
</dbReference>
<dbReference type="InterPro" id="IPR002347">
    <property type="entry name" value="SDR_fam"/>
</dbReference>
<dbReference type="Gene3D" id="3.40.50.720">
    <property type="entry name" value="NAD(P)-binding Rossmann-like Domain"/>
    <property type="match status" value="1"/>
</dbReference>
<dbReference type="EMBL" id="BSOZ01000001">
    <property type="protein sequence ID" value="GLS02917.1"/>
    <property type="molecule type" value="Genomic_DNA"/>
</dbReference>
<dbReference type="CDD" id="cd11731">
    <property type="entry name" value="Lin1944_like_SDR_c"/>
    <property type="match status" value="1"/>
</dbReference>
<evidence type="ECO:0000313" key="4">
    <source>
        <dbReference type="Proteomes" id="UP001156836"/>
    </source>
</evidence>
<evidence type="ECO:0000256" key="1">
    <source>
        <dbReference type="ARBA" id="ARBA00006484"/>
    </source>
</evidence>
<evidence type="ECO:0000256" key="2">
    <source>
        <dbReference type="ARBA" id="ARBA00023002"/>
    </source>
</evidence>
<comment type="similarity">
    <text evidence="1">Belongs to the short-chain dehydrogenases/reductases (SDR) family.</text>
</comment>
<dbReference type="NCBIfam" id="NF005754">
    <property type="entry name" value="PRK07578.1"/>
    <property type="match status" value="1"/>
</dbReference>